<evidence type="ECO:0000256" key="1">
    <source>
        <dbReference type="ARBA" id="ARBA00004127"/>
    </source>
</evidence>
<evidence type="ECO:0000256" key="11">
    <source>
        <dbReference type="SAM" id="Phobius"/>
    </source>
</evidence>
<proteinExistence type="evidence at transcript level"/>
<organism evidence="12">
    <name type="scientific">Anthoceros agrestis</name>
    <dbReference type="NCBI Taxonomy" id="41834"/>
    <lineage>
        <taxon>Eukaryota</taxon>
        <taxon>Viridiplantae</taxon>
        <taxon>Streptophyta</taxon>
        <taxon>Embryophyta</taxon>
        <taxon>Anthocerotophyta</taxon>
        <taxon>Anthocerotopsida</taxon>
        <taxon>Anthocerotidae</taxon>
        <taxon>Anthocerotales</taxon>
        <taxon>Anthocerotaceae</taxon>
        <taxon>Anthoceros</taxon>
    </lineage>
</organism>
<comment type="subcellular location">
    <subcellularLocation>
        <location evidence="2">Cell membrane</location>
    </subcellularLocation>
    <subcellularLocation>
        <location evidence="1">Endomembrane system</location>
        <topology evidence="1">Multi-pass membrane protein</topology>
    </subcellularLocation>
</comment>
<dbReference type="EMBL" id="MZ265386">
    <property type="protein sequence ID" value="UWV48919.1"/>
    <property type="molecule type" value="mRNA"/>
</dbReference>
<keyword evidence="8" id="KW-0406">Ion transport</keyword>
<dbReference type="CDD" id="cd09323">
    <property type="entry name" value="TDT_SLAC1_like"/>
    <property type="match status" value="1"/>
</dbReference>
<dbReference type="Pfam" id="PF03595">
    <property type="entry name" value="SLAC1"/>
    <property type="match status" value="1"/>
</dbReference>
<feature type="compositionally biased region" description="Basic and acidic residues" evidence="10">
    <location>
        <begin position="14"/>
        <end position="27"/>
    </location>
</feature>
<accession>A0A977J4S2</accession>
<evidence type="ECO:0000256" key="5">
    <source>
        <dbReference type="ARBA" id="ARBA00022475"/>
    </source>
</evidence>
<dbReference type="GO" id="GO:0006873">
    <property type="term" value="P:intracellular monoatomic ion homeostasis"/>
    <property type="evidence" value="ECO:0007669"/>
    <property type="project" value="InterPro"/>
</dbReference>
<dbReference type="GO" id="GO:0012505">
    <property type="term" value="C:endomembrane system"/>
    <property type="evidence" value="ECO:0007669"/>
    <property type="project" value="UniProtKB-SubCell"/>
</dbReference>
<dbReference type="GO" id="GO:0005886">
    <property type="term" value="C:plasma membrane"/>
    <property type="evidence" value="ECO:0007669"/>
    <property type="project" value="UniProtKB-SubCell"/>
</dbReference>
<evidence type="ECO:0000256" key="7">
    <source>
        <dbReference type="ARBA" id="ARBA00022989"/>
    </source>
</evidence>
<evidence type="ECO:0000256" key="9">
    <source>
        <dbReference type="ARBA" id="ARBA00023136"/>
    </source>
</evidence>
<feature type="transmembrane region" description="Helical" evidence="11">
    <location>
        <begin position="483"/>
        <end position="501"/>
    </location>
</feature>
<keyword evidence="7 11" id="KW-1133">Transmembrane helix</keyword>
<dbReference type="AlphaFoldDB" id="A0A977J4S2"/>
<dbReference type="Gene3D" id="1.50.10.150">
    <property type="entry name" value="Voltage-dependent anion channel"/>
    <property type="match status" value="1"/>
</dbReference>
<evidence type="ECO:0000256" key="10">
    <source>
        <dbReference type="SAM" id="MobiDB-lite"/>
    </source>
</evidence>
<dbReference type="GO" id="GO:0008308">
    <property type="term" value="F:voltage-gated monoatomic anion channel activity"/>
    <property type="evidence" value="ECO:0007669"/>
    <property type="project" value="InterPro"/>
</dbReference>
<name>A0A977J4S2_9EMBR</name>
<feature type="region of interest" description="Disordered" evidence="10">
    <location>
        <begin position="1"/>
        <end position="42"/>
    </location>
</feature>
<feature type="transmembrane region" description="Helical" evidence="11">
    <location>
        <begin position="376"/>
        <end position="398"/>
    </location>
</feature>
<evidence type="ECO:0000256" key="2">
    <source>
        <dbReference type="ARBA" id="ARBA00004236"/>
    </source>
</evidence>
<keyword evidence="4" id="KW-0813">Transport</keyword>
<dbReference type="InterPro" id="IPR038665">
    <property type="entry name" value="Voltage-dep_anion_channel_sf"/>
</dbReference>
<keyword evidence="6 11" id="KW-0812">Transmembrane</keyword>
<protein>
    <submittedName>
        <fullName evidence="12">Slow anion channel-associated 1</fullName>
    </submittedName>
</protein>
<dbReference type="InterPro" id="IPR030183">
    <property type="entry name" value="SLAC/SLAH"/>
</dbReference>
<dbReference type="PANTHER" id="PTHR31269:SF2">
    <property type="entry name" value="S-TYPE ANION CHANNEL SLAH3"/>
    <property type="match status" value="1"/>
</dbReference>
<evidence type="ECO:0000256" key="8">
    <source>
        <dbReference type="ARBA" id="ARBA00023065"/>
    </source>
</evidence>
<evidence type="ECO:0000256" key="3">
    <source>
        <dbReference type="ARBA" id="ARBA00007808"/>
    </source>
</evidence>
<keyword evidence="9 11" id="KW-0472">Membrane</keyword>
<feature type="transmembrane region" description="Helical" evidence="11">
    <location>
        <begin position="662"/>
        <end position="680"/>
    </location>
</feature>
<feature type="transmembrane region" description="Helical" evidence="11">
    <location>
        <begin position="410"/>
        <end position="437"/>
    </location>
</feature>
<feature type="compositionally biased region" description="Polar residues" evidence="10">
    <location>
        <begin position="166"/>
        <end position="176"/>
    </location>
</feature>
<evidence type="ECO:0000313" key="12">
    <source>
        <dbReference type="EMBL" id="UWV48919.1"/>
    </source>
</evidence>
<feature type="transmembrane region" description="Helical" evidence="11">
    <location>
        <begin position="458"/>
        <end position="477"/>
    </location>
</feature>
<feature type="transmembrane region" description="Helical" evidence="11">
    <location>
        <begin position="522"/>
        <end position="539"/>
    </location>
</feature>
<feature type="compositionally biased region" description="Low complexity" evidence="10">
    <location>
        <begin position="124"/>
        <end position="143"/>
    </location>
</feature>
<feature type="region of interest" description="Disordered" evidence="10">
    <location>
        <begin position="63"/>
        <end position="194"/>
    </location>
</feature>
<evidence type="ECO:0000256" key="6">
    <source>
        <dbReference type="ARBA" id="ARBA00022692"/>
    </source>
</evidence>
<dbReference type="PANTHER" id="PTHR31269">
    <property type="entry name" value="S-TYPE ANION CHANNEL SLAH3"/>
    <property type="match status" value="1"/>
</dbReference>
<feature type="transmembrane region" description="Helical" evidence="11">
    <location>
        <begin position="606"/>
        <end position="624"/>
    </location>
</feature>
<evidence type="ECO:0000256" key="4">
    <source>
        <dbReference type="ARBA" id="ARBA00022448"/>
    </source>
</evidence>
<gene>
    <name evidence="12" type="primary">SLAC1</name>
</gene>
<comment type="similarity">
    <text evidence="3">Belongs to the SLAC1 S-type anion channel family.</text>
</comment>
<feature type="region of interest" description="Disordered" evidence="10">
    <location>
        <begin position="710"/>
        <end position="754"/>
    </location>
</feature>
<feature type="transmembrane region" description="Helical" evidence="11">
    <location>
        <begin position="575"/>
        <end position="594"/>
    </location>
</feature>
<reference evidence="12" key="1">
    <citation type="journal article" date="2021" name="bioRxiv">
        <title>Gaining or cutting SLAC: the evolution of plant guard cell signalling pathways.</title>
        <authorList>
            <person name="Sussmilch F.C."/>
            <person name="Maierhofer T."/>
            <person name="Herrmann J."/>
            <person name="Voss L.J."/>
            <person name="Lind C."/>
            <person name="Messerer M."/>
            <person name="Mueller H.M."/>
            <person name="Buenner M.S."/>
            <person name="Ache P."/>
            <person name="Mayer K.F.X."/>
            <person name="Becker D."/>
            <person name="Roelfsema M.R.G."/>
            <person name="Geiger D."/>
            <person name="Schultz J."/>
            <person name="Hedrich R."/>
        </authorList>
    </citation>
    <scope>NUCLEOTIDE SEQUENCE</scope>
    <source>
        <strain evidence="12">Bonn</strain>
    </source>
</reference>
<keyword evidence="5" id="KW-1003">Cell membrane</keyword>
<feature type="transmembrane region" description="Helical" evidence="11">
    <location>
        <begin position="545"/>
        <end position="563"/>
    </location>
</feature>
<sequence length="754" mass="82615">MSSNRPAGSPLPDLKVEGLRQGWDGRQDAAAQESGVEESPVAARLASLPSLKLAQSQYWPQSFDSVESSGVNPFAQGGPLFEPASEDPLEAADKVRPDAAGGSQYGERGNAERMQSRPEPPGLVAQSVHSAAPSSAVPQPGSAKSTTLRRASSDTKVVANGGLAPESQSKPRTPNNPKKGGLGKPPVAFKAGFSPSNDDVEVEMARKVNFDSEQQFVTFIERMERRRDPAEEPVNYASSTDMFNPAKLRTKGGKFYSQPLTPGISHSEMMRRAMSGYSDPVTPRGRGSGHGGAKARANDYKMFRTGSRNIERAKSGKISRDDMPPHPQIPEASSMEPEISSQVSAGRYFDALHGPEFEVLKDSEDLLLPLDQQWPFLLRFPIGCFGITLGLGSQAILWKTLASSASMGFMQIPAIINICLWCLALTSLILITCVYLCKAIYYFEAVRREFYHPVRVNFFFAPWIACMFLTIGLPRNIATHIHPAIWCVFMAPIFFLELKIYGQWLSGGDRRLSKVANPSTHLSVVGNFVGAVLGAQVGWKEAATFFWAVGLAHYLVVFVTLYQRLPTNEALPKELHPVFFLFVAAPSTASVAWTRITGEFGSMSKIVYFVALFLYTSLVVRLNFFRGFRFSIAWWAYTFPMTAASIATIEYSKFHTHPITQAMAVVLSVISSTMVIMLFVSTCLHAFVWGTLFPNDMAIAITFKKRKRRRKGKDADSSTDGHGSEDRHLLSGLNSNSTQSSAMPAKSAVTSNGV</sequence>
<feature type="compositionally biased region" description="Polar residues" evidence="10">
    <location>
        <begin position="732"/>
        <end position="754"/>
    </location>
</feature>
<feature type="region of interest" description="Disordered" evidence="10">
    <location>
        <begin position="316"/>
        <end position="336"/>
    </location>
</feature>
<dbReference type="InterPro" id="IPR004695">
    <property type="entry name" value="SLAC1/Mae1/Ssu1/TehA"/>
</dbReference>